<dbReference type="Proteomes" id="UP000274922">
    <property type="component" value="Unassembled WGS sequence"/>
</dbReference>
<evidence type="ECO:0000256" key="7">
    <source>
        <dbReference type="ARBA" id="ARBA00022692"/>
    </source>
</evidence>
<feature type="compositionally biased region" description="Basic residues" evidence="14">
    <location>
        <begin position="163"/>
        <end position="172"/>
    </location>
</feature>
<dbReference type="Pfam" id="PF04389">
    <property type="entry name" value="Peptidase_M28"/>
    <property type="match status" value="1"/>
</dbReference>
<feature type="compositionally biased region" description="Acidic residues" evidence="14">
    <location>
        <begin position="866"/>
        <end position="881"/>
    </location>
</feature>
<evidence type="ECO:0000313" key="18">
    <source>
        <dbReference type="Proteomes" id="UP000274922"/>
    </source>
</evidence>
<comment type="subcellular location">
    <subcellularLocation>
        <location evidence="3">Vacuole membrane</location>
        <topology evidence="3">Multi-pass membrane protein</topology>
    </subcellularLocation>
</comment>
<evidence type="ECO:0000313" key="17">
    <source>
        <dbReference type="EMBL" id="RKO99340.1"/>
    </source>
</evidence>
<dbReference type="OrthoDB" id="76293at2759"/>
<feature type="compositionally biased region" description="Low complexity" evidence="14">
    <location>
        <begin position="7"/>
        <end position="30"/>
    </location>
</feature>
<dbReference type="InterPro" id="IPR007484">
    <property type="entry name" value="Peptidase_M28"/>
</dbReference>
<feature type="region of interest" description="Disordered" evidence="14">
    <location>
        <begin position="87"/>
        <end position="125"/>
    </location>
</feature>
<name>A0A4P9X2V5_9FUNG</name>
<dbReference type="GO" id="GO:0046872">
    <property type="term" value="F:metal ion binding"/>
    <property type="evidence" value="ECO:0007669"/>
    <property type="project" value="UniProtKB-KW"/>
</dbReference>
<feature type="compositionally biased region" description="Low complexity" evidence="14">
    <location>
        <begin position="197"/>
        <end position="235"/>
    </location>
</feature>
<keyword evidence="15" id="KW-0472">Membrane</keyword>
<reference evidence="18" key="1">
    <citation type="journal article" date="2018" name="Nat. Microbiol.">
        <title>Leveraging single-cell genomics to expand the fungal tree of life.</title>
        <authorList>
            <person name="Ahrendt S.R."/>
            <person name="Quandt C.A."/>
            <person name="Ciobanu D."/>
            <person name="Clum A."/>
            <person name="Salamov A."/>
            <person name="Andreopoulos B."/>
            <person name="Cheng J.F."/>
            <person name="Woyke T."/>
            <person name="Pelin A."/>
            <person name="Henrissat B."/>
            <person name="Reynolds N.K."/>
            <person name="Benny G.L."/>
            <person name="Smith M.E."/>
            <person name="James T.Y."/>
            <person name="Grigoriev I.V."/>
        </authorList>
    </citation>
    <scope>NUCLEOTIDE SEQUENCE [LARGE SCALE GENOMIC DNA]</scope>
    <source>
        <strain evidence="18">ATCC 52028</strain>
    </source>
</reference>
<keyword evidence="9 13" id="KW-0862">Zinc</keyword>
<evidence type="ECO:0000259" key="16">
    <source>
        <dbReference type="Pfam" id="PF04389"/>
    </source>
</evidence>
<feature type="domain" description="Peptidase M28" evidence="16">
    <location>
        <begin position="433"/>
        <end position="610"/>
    </location>
</feature>
<feature type="compositionally biased region" description="Acidic residues" evidence="14">
    <location>
        <begin position="911"/>
        <end position="922"/>
    </location>
</feature>
<feature type="compositionally biased region" description="Low complexity" evidence="14">
    <location>
        <begin position="941"/>
        <end position="951"/>
    </location>
</feature>
<dbReference type="SUPFAM" id="SSF53187">
    <property type="entry name" value="Zn-dependent exopeptidases"/>
    <property type="match status" value="1"/>
</dbReference>
<evidence type="ECO:0000256" key="6">
    <source>
        <dbReference type="ARBA" id="ARBA00022670"/>
    </source>
</evidence>
<sequence length="1547" mass="166299">MDPFPAAAPAAAPDAGGAAAAALDAVRSPSRSPPPPPPVGDRDGASSPSVAVLARGGTMHRQLSLIGDAGLPFPNLASDTDVPDLVDLHGAGDTETDRLLGPRDRDTGRRPPDSASGGGQQAGPRFWLGAVAQRLRTPWLRATTWLTYEDPRRRRRDQIDRRRDRRRRRHARLAGALGGGGGGGGGGDRGGTASDTGSLRGLSGLRSGSGGTVRRSLSPCSPASRRRSSLVSPRPSRAHDLLLHGHGHGDSSARAPPLLPLPLPPTMGGYVCGTLARVAQHVSRGQDWGRAVRTLLIALLVYTLLVGLSQLTATHLALPPRVVPAEETTVTGRFSGAAAWAHVAAVTQQPHMYNSDANRAVRHEIMARLGRLGEIARTTNRGADYYVVDANDTVNLLAPFNGYYESNNILLKLQGKAPTTQRAAGDPIVAQRPALLISCHYDSTSLSHGVTDDGIAVGVMLELVRTALYRPQQDADLIFLWNNGEEMGLLGGQAFVAHPWFQRVHGFINLEGTGAAPRGTKSLLFRTNSRAMMRAVRKSAPYPHASVLFNELMAFVPSDTDYRPYAAQGRLQGVDIAFYTYRYLYHTEKDDLAHSDPLSAQHMGDNLVALVDRVANTDLLAKLPRSDPMDDPFDTMPLPRFLYYDWLGIATIVSSNAEYLFRVALLLGLAVLGASLRWTEEGVRLGWRRAFLTHVRPVAEALVLIAFTIALVVGGVSGASAIKARLNPASSYGHPELNLAWITALVVALADIALGLWPRVARALRLRKRATRGLRALGGHVYDPLPAARGTATAVSSHLTAQAASADRSTVSASAIQPDGPHAAWLPASHGTTSLTELQGRHALHATGPGDTETFTRHAQASWSSSEDEASDSDMDDMDADSLDEAELGGHVTGMSIDSADERPYDAADQASEDEPDVDSPDGVERRRKALPDPEAPPPASLASPLPSPSSRIQQGVVQLQAGHDDAHASLAAGAAGTDGGNDGPFILPHLSTSTSPLASPQQESPQQESPQQESPQHRLPERATPPLPPQLAPGALQPVARRPGSLRVRRMRRRTRRMRGLLGQTARTTLMAYLPMGLTATWCTFLLGAFVLALHRRLHAPYFLYDWALFACIALGIEQVVAVSVRRWWRRDVGNEHLTSWQTSGIRVYQTHLWWIRLVGTTALPGLLTLDVLREMRTAAPSLLADGLPEVGLDVGFAVLVLLVTLNGIPALARANIQPRFGLGVLLVVVLPLYLRACVVFPFGADTPQRLLYQELWDVTNTTTAAASTLGIGTFHTTTPDRWLADVQQRGVRHLAHGRCGQGDAVAGRVDGRIMAECLFPGLPPPQLPMDARHAVASPVDLIQVRAAVATTAPRTSDPTAPCTLTVTGTVVGTPGSRICAIGAPDAVRSRWDHTPADLARWVWSNGTTLADPGAANADTRLVRGARLLLFRRGFDGRDRRIRSPFAIDFHVDPAHPICEASASGVTAMSSNATWQVAPARGSSELPGFWIECFHSQAEVSQVYRDLKHGDAPLPPWQQFAHGRWGEVMVRRSFEFAPPTPRPFAP</sequence>
<evidence type="ECO:0000256" key="11">
    <source>
        <dbReference type="ARBA" id="ARBA00023049"/>
    </source>
</evidence>
<feature type="compositionally biased region" description="Gly residues" evidence="14">
    <location>
        <begin position="176"/>
        <end position="190"/>
    </location>
</feature>
<feature type="region of interest" description="Disordered" evidence="14">
    <location>
        <begin position="844"/>
        <end position="881"/>
    </location>
</feature>
<feature type="transmembrane region" description="Helical" evidence="15">
    <location>
        <begin position="1194"/>
        <end position="1214"/>
    </location>
</feature>
<feature type="region of interest" description="Disordered" evidence="14">
    <location>
        <begin position="157"/>
        <end position="256"/>
    </location>
</feature>
<dbReference type="GO" id="GO:0008235">
    <property type="term" value="F:metalloexopeptidase activity"/>
    <property type="evidence" value="ECO:0007669"/>
    <property type="project" value="InterPro"/>
</dbReference>
<proteinExistence type="inferred from homology"/>
<feature type="transmembrane region" description="Helical" evidence="15">
    <location>
        <begin position="1226"/>
        <end position="1246"/>
    </location>
</feature>
<feature type="region of interest" description="Disordered" evidence="14">
    <location>
        <begin position="1"/>
        <end position="50"/>
    </location>
</feature>
<evidence type="ECO:0000256" key="5">
    <source>
        <dbReference type="ARBA" id="ARBA00022554"/>
    </source>
</evidence>
<evidence type="ECO:0000256" key="8">
    <source>
        <dbReference type="ARBA" id="ARBA00022801"/>
    </source>
</evidence>
<keyword evidence="18" id="KW-1185">Reference proteome</keyword>
<keyword evidence="12" id="KW-0325">Glycoprotein</keyword>
<keyword evidence="13" id="KW-0479">Metal-binding</keyword>
<keyword evidence="8 13" id="KW-0378">Hydrolase</keyword>
<dbReference type="EMBL" id="ML014294">
    <property type="protein sequence ID" value="RKO99340.1"/>
    <property type="molecule type" value="Genomic_DNA"/>
</dbReference>
<comment type="function">
    <text evidence="2">May be involved in vacuolar sorting and osmoregulation.</text>
</comment>
<feature type="transmembrane region" description="Helical" evidence="15">
    <location>
        <begin position="659"/>
        <end position="678"/>
    </location>
</feature>
<comment type="cofactor">
    <cofactor evidence="1">
        <name>Zn(2+)</name>
        <dbReference type="ChEBI" id="CHEBI:29105"/>
    </cofactor>
</comment>
<feature type="compositionally biased region" description="Basic and acidic residues" evidence="14">
    <location>
        <begin position="237"/>
        <end position="251"/>
    </location>
</feature>
<dbReference type="GO" id="GO:0006508">
    <property type="term" value="P:proteolysis"/>
    <property type="evidence" value="ECO:0007669"/>
    <property type="project" value="UniProtKB-KW"/>
</dbReference>
<keyword evidence="7 15" id="KW-0812">Transmembrane</keyword>
<feature type="transmembrane region" description="Helical" evidence="15">
    <location>
        <begin position="1108"/>
        <end position="1126"/>
    </location>
</feature>
<evidence type="ECO:0000256" key="2">
    <source>
        <dbReference type="ARBA" id="ARBA00003273"/>
    </source>
</evidence>
<dbReference type="GO" id="GO:0005774">
    <property type="term" value="C:vacuolar membrane"/>
    <property type="evidence" value="ECO:0007669"/>
    <property type="project" value="UniProtKB-SubCell"/>
</dbReference>
<comment type="similarity">
    <text evidence="4 13">Belongs to the peptidase M28 family.</text>
</comment>
<feature type="transmembrane region" description="Helical" evidence="15">
    <location>
        <begin position="1071"/>
        <end position="1096"/>
    </location>
</feature>
<keyword evidence="10 15" id="KW-1133">Transmembrane helix</keyword>
<feature type="transmembrane region" description="Helical" evidence="15">
    <location>
        <begin position="1155"/>
        <end position="1174"/>
    </location>
</feature>
<dbReference type="EC" id="3.4.-.-" evidence="13"/>
<keyword evidence="5" id="KW-0926">Vacuole</keyword>
<feature type="compositionally biased region" description="Basic and acidic residues" evidence="14">
    <location>
        <begin position="87"/>
        <end position="112"/>
    </location>
</feature>
<evidence type="ECO:0000256" key="15">
    <source>
        <dbReference type="SAM" id="Phobius"/>
    </source>
</evidence>
<evidence type="ECO:0000256" key="10">
    <source>
        <dbReference type="ARBA" id="ARBA00022989"/>
    </source>
</evidence>
<evidence type="ECO:0000256" key="1">
    <source>
        <dbReference type="ARBA" id="ARBA00001947"/>
    </source>
</evidence>
<dbReference type="STRING" id="1555241.A0A4P9X2V5"/>
<feature type="compositionally biased region" description="Low complexity" evidence="14">
    <location>
        <begin position="1033"/>
        <end position="1046"/>
    </location>
</feature>
<dbReference type="PANTHER" id="PTHR12147">
    <property type="entry name" value="METALLOPEPTIDASE M28 FAMILY MEMBER"/>
    <property type="match status" value="1"/>
</dbReference>
<dbReference type="InterPro" id="IPR045175">
    <property type="entry name" value="M28_fam"/>
</dbReference>
<evidence type="ECO:0000256" key="9">
    <source>
        <dbReference type="ARBA" id="ARBA00022833"/>
    </source>
</evidence>
<feature type="transmembrane region" description="Helical" evidence="15">
    <location>
        <begin position="739"/>
        <end position="760"/>
    </location>
</feature>
<organism evidence="17 18">
    <name type="scientific">Caulochytrium protostelioides</name>
    <dbReference type="NCBI Taxonomy" id="1555241"/>
    <lineage>
        <taxon>Eukaryota</taxon>
        <taxon>Fungi</taxon>
        <taxon>Fungi incertae sedis</taxon>
        <taxon>Chytridiomycota</taxon>
        <taxon>Chytridiomycota incertae sedis</taxon>
        <taxon>Chytridiomycetes</taxon>
        <taxon>Caulochytriales</taxon>
        <taxon>Caulochytriaceae</taxon>
        <taxon>Caulochytrium</taxon>
    </lineage>
</organism>
<dbReference type="PANTHER" id="PTHR12147:SF58">
    <property type="entry name" value="VACUOLAR MEMBRANE PROTEASE"/>
    <property type="match status" value="1"/>
</dbReference>
<feature type="region of interest" description="Disordered" evidence="14">
    <location>
        <begin position="894"/>
        <end position="953"/>
    </location>
</feature>
<feature type="transmembrane region" description="Helical" evidence="15">
    <location>
        <begin position="698"/>
        <end position="719"/>
    </location>
</feature>
<keyword evidence="6 13" id="KW-0645">Protease</keyword>
<evidence type="ECO:0000256" key="12">
    <source>
        <dbReference type="ARBA" id="ARBA00023180"/>
    </source>
</evidence>
<dbReference type="Gene3D" id="3.40.630.10">
    <property type="entry name" value="Zn peptidases"/>
    <property type="match status" value="1"/>
</dbReference>
<evidence type="ECO:0000256" key="3">
    <source>
        <dbReference type="ARBA" id="ARBA00004128"/>
    </source>
</evidence>
<evidence type="ECO:0000256" key="4">
    <source>
        <dbReference type="ARBA" id="ARBA00010918"/>
    </source>
</evidence>
<evidence type="ECO:0000256" key="14">
    <source>
        <dbReference type="SAM" id="MobiDB-lite"/>
    </source>
</evidence>
<feature type="compositionally biased region" description="Low complexity" evidence="14">
    <location>
        <begin position="1000"/>
        <end position="1015"/>
    </location>
</feature>
<evidence type="ECO:0000256" key="13">
    <source>
        <dbReference type="RuleBase" id="RU361240"/>
    </source>
</evidence>
<keyword evidence="11" id="KW-0482">Metalloprotease</keyword>
<feature type="region of interest" description="Disordered" evidence="14">
    <location>
        <begin position="972"/>
        <end position="1046"/>
    </location>
</feature>
<gene>
    <name evidence="17" type="ORF">CXG81DRAFT_27893</name>
</gene>
<accession>A0A4P9X2V5</accession>
<protein>
    <recommendedName>
        <fullName evidence="13">Peptide hydrolase</fullName>
        <ecNumber evidence="13">3.4.-.-</ecNumber>
    </recommendedName>
</protein>